<organism evidence="2 3">
    <name type="scientific">Candidatus Buchananbacteria bacterium RIFCSPLOWO2_01_FULL_39_33</name>
    <dbReference type="NCBI Taxonomy" id="1797543"/>
    <lineage>
        <taxon>Bacteria</taxon>
        <taxon>Candidatus Buchananiibacteriota</taxon>
    </lineage>
</organism>
<name>A0A1G1YMS3_9BACT</name>
<dbReference type="Proteomes" id="UP000177376">
    <property type="component" value="Unassembled WGS sequence"/>
</dbReference>
<sequence>MTVLIPTWIYLVVGFSIYPEKISDDDLLLFGIVIAIFQLMFGVAGVILMAIIRGYIIVRTYPK</sequence>
<reference evidence="2 3" key="1">
    <citation type="journal article" date="2016" name="Nat. Commun.">
        <title>Thousands of microbial genomes shed light on interconnected biogeochemical processes in an aquifer system.</title>
        <authorList>
            <person name="Anantharaman K."/>
            <person name="Brown C.T."/>
            <person name="Hug L.A."/>
            <person name="Sharon I."/>
            <person name="Castelle C.J."/>
            <person name="Probst A.J."/>
            <person name="Thomas B.C."/>
            <person name="Singh A."/>
            <person name="Wilkins M.J."/>
            <person name="Karaoz U."/>
            <person name="Brodie E.L."/>
            <person name="Williams K.H."/>
            <person name="Hubbard S.S."/>
            <person name="Banfield J.F."/>
        </authorList>
    </citation>
    <scope>NUCLEOTIDE SEQUENCE [LARGE SCALE GENOMIC DNA]</scope>
</reference>
<protein>
    <submittedName>
        <fullName evidence="2">Uncharacterized protein</fullName>
    </submittedName>
</protein>
<dbReference type="AlphaFoldDB" id="A0A1G1YMS3"/>
<keyword evidence="1" id="KW-0812">Transmembrane</keyword>
<keyword evidence="1" id="KW-1133">Transmembrane helix</keyword>
<evidence type="ECO:0000313" key="3">
    <source>
        <dbReference type="Proteomes" id="UP000177376"/>
    </source>
</evidence>
<evidence type="ECO:0000313" key="2">
    <source>
        <dbReference type="EMBL" id="OGY53096.1"/>
    </source>
</evidence>
<gene>
    <name evidence="2" type="ORF">A3A02_00055</name>
</gene>
<proteinExistence type="predicted"/>
<keyword evidence="1" id="KW-0472">Membrane</keyword>
<feature type="transmembrane region" description="Helical" evidence="1">
    <location>
        <begin position="27"/>
        <end position="56"/>
    </location>
</feature>
<comment type="caution">
    <text evidence="2">The sequence shown here is derived from an EMBL/GenBank/DDBJ whole genome shotgun (WGS) entry which is preliminary data.</text>
</comment>
<accession>A0A1G1YMS3</accession>
<dbReference type="EMBL" id="MHIM01000004">
    <property type="protein sequence ID" value="OGY53096.1"/>
    <property type="molecule type" value="Genomic_DNA"/>
</dbReference>
<evidence type="ECO:0000256" key="1">
    <source>
        <dbReference type="SAM" id="Phobius"/>
    </source>
</evidence>